<feature type="transmembrane region" description="Helical" evidence="1">
    <location>
        <begin position="21"/>
        <end position="42"/>
    </location>
</feature>
<reference evidence="2" key="1">
    <citation type="submission" date="2014-09" db="EMBL/GenBank/DDBJ databases">
        <authorList>
            <person name="Magalhaes I.L.F."/>
            <person name="Oliveira U."/>
            <person name="Santos F.R."/>
            <person name="Vidigal T.H.D.A."/>
            <person name="Brescovit A.D."/>
            <person name="Santos A.J."/>
        </authorList>
    </citation>
    <scope>NUCLEOTIDE SEQUENCE</scope>
    <source>
        <tissue evidence="2">Shoot tissue taken approximately 20 cm above the soil surface</tissue>
    </source>
</reference>
<accession>A0A0A9F2E9</accession>
<dbReference type="AlphaFoldDB" id="A0A0A9F2E9"/>
<reference evidence="2" key="2">
    <citation type="journal article" date="2015" name="Data Brief">
        <title>Shoot transcriptome of the giant reed, Arundo donax.</title>
        <authorList>
            <person name="Barrero R.A."/>
            <person name="Guerrero F.D."/>
            <person name="Moolhuijzen P."/>
            <person name="Goolsby J.A."/>
            <person name="Tidwell J."/>
            <person name="Bellgard S.E."/>
            <person name="Bellgard M.I."/>
        </authorList>
    </citation>
    <scope>NUCLEOTIDE SEQUENCE</scope>
    <source>
        <tissue evidence="2">Shoot tissue taken approximately 20 cm above the soil surface</tissue>
    </source>
</reference>
<evidence type="ECO:0000313" key="2">
    <source>
        <dbReference type="EMBL" id="JAE04316.1"/>
    </source>
</evidence>
<evidence type="ECO:0000256" key="1">
    <source>
        <dbReference type="SAM" id="Phobius"/>
    </source>
</evidence>
<keyword evidence="1" id="KW-0812">Transmembrane</keyword>
<protein>
    <submittedName>
        <fullName evidence="2">Uncharacterized protein</fullName>
    </submittedName>
</protein>
<proteinExistence type="predicted"/>
<organism evidence="2">
    <name type="scientific">Arundo donax</name>
    <name type="common">Giant reed</name>
    <name type="synonym">Donax arundinaceus</name>
    <dbReference type="NCBI Taxonomy" id="35708"/>
    <lineage>
        <taxon>Eukaryota</taxon>
        <taxon>Viridiplantae</taxon>
        <taxon>Streptophyta</taxon>
        <taxon>Embryophyta</taxon>
        <taxon>Tracheophyta</taxon>
        <taxon>Spermatophyta</taxon>
        <taxon>Magnoliopsida</taxon>
        <taxon>Liliopsida</taxon>
        <taxon>Poales</taxon>
        <taxon>Poaceae</taxon>
        <taxon>PACMAD clade</taxon>
        <taxon>Arundinoideae</taxon>
        <taxon>Arundineae</taxon>
        <taxon>Arundo</taxon>
    </lineage>
</organism>
<keyword evidence="1" id="KW-0472">Membrane</keyword>
<keyword evidence="1" id="KW-1133">Transmembrane helix</keyword>
<dbReference type="EMBL" id="GBRH01193580">
    <property type="protein sequence ID" value="JAE04316.1"/>
    <property type="molecule type" value="Transcribed_RNA"/>
</dbReference>
<sequence length="49" mass="5421">MTKLLHAGQRTHASCSSPLKWLVLLAYVPSFLIPYKCLTPLLPSPRAAE</sequence>
<name>A0A0A9F2E9_ARUDO</name>